<name>A0A8D4BKY8_PRIMW</name>
<dbReference type="Pfam" id="PF05908">
    <property type="entry name" value="Gamma_PGA_hydro"/>
    <property type="match status" value="1"/>
</dbReference>
<reference evidence="1 2" key="1">
    <citation type="journal article" date="2011" name="J. Bacteriol.">
        <title>Complete genome sequence of the industrial strain Bacillus megaterium WSH-002.</title>
        <authorList>
            <person name="Liu L."/>
            <person name="Li Y."/>
            <person name="Zhang J."/>
            <person name="Zou W."/>
            <person name="Zhou Z."/>
            <person name="Liu J."/>
            <person name="Li X."/>
            <person name="Wang L."/>
            <person name="Chen J."/>
        </authorList>
    </citation>
    <scope>NUCLEOTIDE SEQUENCE [LARGE SCALE GENOMIC DNA]</scope>
    <source>
        <strain evidence="1 2">WSH-002</strain>
    </source>
</reference>
<evidence type="ECO:0000313" key="2">
    <source>
        <dbReference type="Proteomes" id="UP000001283"/>
    </source>
</evidence>
<dbReference type="KEGG" id="bmh:BMWSH_3174"/>
<evidence type="ECO:0000313" key="1">
    <source>
        <dbReference type="EMBL" id="AEN90056.1"/>
    </source>
</evidence>
<dbReference type="Proteomes" id="UP000001283">
    <property type="component" value="Chromosome"/>
</dbReference>
<dbReference type="Gene3D" id="3.40.630.100">
    <property type="entry name" value="Poly-gamma-glutamate hydrolase, zinc-binding motif"/>
    <property type="match status" value="1"/>
</dbReference>
<gene>
    <name evidence="1" type="primary">ymaC</name>
    <name evidence="1" type="ORF">BMWSH_3174</name>
</gene>
<protein>
    <submittedName>
        <fullName evidence="1">Phage replication-like protein</fullName>
    </submittedName>
</protein>
<accession>A0A8D4BKY8</accession>
<organism evidence="1 2">
    <name type="scientific">Priestia megaterium (strain WSH-002)</name>
    <name type="common">Bacillus megaterium</name>
    <dbReference type="NCBI Taxonomy" id="1006007"/>
    <lineage>
        <taxon>Bacteria</taxon>
        <taxon>Bacillati</taxon>
        <taxon>Bacillota</taxon>
        <taxon>Bacilli</taxon>
        <taxon>Bacillales</taxon>
        <taxon>Bacillaceae</taxon>
        <taxon>Priestia</taxon>
    </lineage>
</organism>
<proteinExistence type="predicted"/>
<dbReference type="InterPro" id="IPR038128">
    <property type="entry name" value="Gamma_PGA_hydro_sf"/>
</dbReference>
<dbReference type="AlphaFoldDB" id="A0A8D4BKY8"/>
<dbReference type="InterPro" id="IPR008585">
    <property type="entry name" value="Gamma_PGA_hydro"/>
</dbReference>
<dbReference type="EMBL" id="CP003017">
    <property type="protein sequence ID" value="AEN90056.1"/>
    <property type="molecule type" value="Genomic_DNA"/>
</dbReference>
<sequence length="213" mass="23915">MSYSQGGYMMPDKYASFSELASYEVYNQDYKIQFEIRPSNIIMLAIHGGGIETGTSELAVGLAGNEYSYYIFEGLKKSGNADLHITSTHFDEPHALTIISKEDYAVSFHGYNDKSEKHTKIGGADKALRSKVREALVSKGFSTEILSDQDPFSGTSPRNITNKTARRMGVQIEISKAQREAFFATNTRNERKNSKTQEFFEYISAIRSAFPLR</sequence>